<gene>
    <name evidence="9" type="ORF">GT019_23710</name>
</gene>
<feature type="transmembrane region" description="Helical" evidence="8">
    <location>
        <begin position="12"/>
        <end position="33"/>
    </location>
</feature>
<keyword evidence="3" id="KW-0813">Transport</keyword>
<dbReference type="PANTHER" id="PTHR34975">
    <property type="entry name" value="SPORE GERMINATION PROTEIN A2"/>
    <property type="match status" value="1"/>
</dbReference>
<keyword evidence="4" id="KW-0309">Germination</keyword>
<dbReference type="PANTHER" id="PTHR34975:SF2">
    <property type="entry name" value="SPORE GERMINATION PROTEIN A2"/>
    <property type="match status" value="1"/>
</dbReference>
<dbReference type="Pfam" id="PF03845">
    <property type="entry name" value="Spore_permease"/>
    <property type="match status" value="1"/>
</dbReference>
<dbReference type="EMBL" id="JAAAMV010000024">
    <property type="protein sequence ID" value="NBD26888.1"/>
    <property type="molecule type" value="Genomic_DNA"/>
</dbReference>
<keyword evidence="6 8" id="KW-1133">Transmembrane helix</keyword>
<name>A0ABW9XW07_9BACL</name>
<feature type="transmembrane region" description="Helical" evidence="8">
    <location>
        <begin position="119"/>
        <end position="141"/>
    </location>
</feature>
<comment type="caution">
    <text evidence="9">The sequence shown here is derived from an EMBL/GenBank/DDBJ whole genome shotgun (WGS) entry which is preliminary data.</text>
</comment>
<evidence type="ECO:0000256" key="4">
    <source>
        <dbReference type="ARBA" id="ARBA00022544"/>
    </source>
</evidence>
<dbReference type="RefSeq" id="WP_161745911.1">
    <property type="nucleotide sequence ID" value="NZ_JAAAMV010000024.1"/>
</dbReference>
<feature type="transmembrane region" description="Helical" evidence="8">
    <location>
        <begin position="45"/>
        <end position="67"/>
    </location>
</feature>
<keyword evidence="10" id="KW-1185">Reference proteome</keyword>
<evidence type="ECO:0000256" key="1">
    <source>
        <dbReference type="ARBA" id="ARBA00004141"/>
    </source>
</evidence>
<reference evidence="9 10" key="1">
    <citation type="submission" date="2020-01" db="EMBL/GenBank/DDBJ databases">
        <title>Paenibacillus soybeanensis sp. nov. isolated from the nodules of soybean (Glycine max(L.) Merr).</title>
        <authorList>
            <person name="Wang H."/>
        </authorList>
    </citation>
    <scope>NUCLEOTIDE SEQUENCE [LARGE SCALE GENOMIC DNA]</scope>
    <source>
        <strain evidence="9 10">T1</strain>
    </source>
</reference>
<feature type="transmembrane region" description="Helical" evidence="8">
    <location>
        <begin position="226"/>
        <end position="246"/>
    </location>
</feature>
<evidence type="ECO:0000313" key="10">
    <source>
        <dbReference type="Proteomes" id="UP000665561"/>
    </source>
</evidence>
<feature type="transmembrane region" description="Helical" evidence="8">
    <location>
        <begin position="153"/>
        <end position="174"/>
    </location>
</feature>
<dbReference type="Proteomes" id="UP000665561">
    <property type="component" value="Unassembled WGS sequence"/>
</dbReference>
<feature type="transmembrane region" description="Helical" evidence="8">
    <location>
        <begin position="88"/>
        <end position="107"/>
    </location>
</feature>
<organism evidence="9 10">
    <name type="scientific">Paenibacillus glycinis</name>
    <dbReference type="NCBI Taxonomy" id="2697035"/>
    <lineage>
        <taxon>Bacteria</taxon>
        <taxon>Bacillati</taxon>
        <taxon>Bacillota</taxon>
        <taxon>Bacilli</taxon>
        <taxon>Bacillales</taxon>
        <taxon>Paenibacillaceae</taxon>
        <taxon>Paenibacillus</taxon>
    </lineage>
</organism>
<feature type="transmembrane region" description="Helical" evidence="8">
    <location>
        <begin position="338"/>
        <end position="360"/>
    </location>
</feature>
<feature type="transmembrane region" description="Helical" evidence="8">
    <location>
        <begin position="275"/>
        <end position="297"/>
    </location>
</feature>
<evidence type="ECO:0000256" key="7">
    <source>
        <dbReference type="ARBA" id="ARBA00023136"/>
    </source>
</evidence>
<keyword evidence="7 8" id="KW-0472">Membrane</keyword>
<sequence length="372" mass="42249">MTEAAGRERYTISSIHLLCVMYVSIVDVSLMGFQREVVNDAGYDAWMSVLLAGLGVHLLLRLIFGIVSRYEPSNATIVAINNFCFGRAVGSVLNAAFMAFALLGAFLTYRSYLEMCKLWIFPTMNFWPFSLLFLVLLYYAVNGGLQAVAGICFWGLLSSLLFVAPFSMMLIPYLHPVNLMPAFDHSFAEVMRSSKQMAAQYIGFEVLLVAYPLLQHPSSSRKWAHAGVLLSTCMFLWLLLAAFMYFSRGQILHTIWPTLNMISVLEIPLMQRLEYLILSIWLIKILANISLGLWAVCHSAKLAFRAKPRIVLVVCLLLFAVLQGAIKDLNDIQPIRTLYNQVGLWFLYAFIPLLFVLTWLRRRKRISPLKYT</sequence>
<evidence type="ECO:0000256" key="5">
    <source>
        <dbReference type="ARBA" id="ARBA00022692"/>
    </source>
</evidence>
<evidence type="ECO:0000256" key="8">
    <source>
        <dbReference type="SAM" id="Phobius"/>
    </source>
</evidence>
<evidence type="ECO:0000256" key="6">
    <source>
        <dbReference type="ARBA" id="ARBA00022989"/>
    </source>
</evidence>
<comment type="similarity">
    <text evidence="2">Belongs to the amino acid-polyamine-organocation (APC) superfamily. Spore germination protein (SGP) (TC 2.A.3.9) family.</text>
</comment>
<keyword evidence="5 8" id="KW-0812">Transmembrane</keyword>
<protein>
    <submittedName>
        <fullName evidence="9">GerAB/ArcD/ProY family transporter</fullName>
    </submittedName>
</protein>
<dbReference type="InterPro" id="IPR004761">
    <property type="entry name" value="Spore_GerAB"/>
</dbReference>
<proteinExistence type="inferred from homology"/>
<accession>A0ABW9XW07</accession>
<feature type="transmembrane region" description="Helical" evidence="8">
    <location>
        <begin position="197"/>
        <end position="214"/>
    </location>
</feature>
<comment type="subcellular location">
    <subcellularLocation>
        <location evidence="1">Membrane</location>
        <topology evidence="1">Multi-pass membrane protein</topology>
    </subcellularLocation>
</comment>
<feature type="transmembrane region" description="Helical" evidence="8">
    <location>
        <begin position="309"/>
        <end position="326"/>
    </location>
</feature>
<evidence type="ECO:0000256" key="3">
    <source>
        <dbReference type="ARBA" id="ARBA00022448"/>
    </source>
</evidence>
<evidence type="ECO:0000313" key="9">
    <source>
        <dbReference type="EMBL" id="NBD26888.1"/>
    </source>
</evidence>
<evidence type="ECO:0000256" key="2">
    <source>
        <dbReference type="ARBA" id="ARBA00007998"/>
    </source>
</evidence>